<keyword evidence="6" id="KW-0325">Glycoprotein</keyword>
<evidence type="ECO:0000256" key="3">
    <source>
        <dbReference type="ARBA" id="ARBA00022729"/>
    </source>
</evidence>
<reference evidence="8 9" key="1">
    <citation type="submission" date="2020-08" db="EMBL/GenBank/DDBJ databases">
        <authorList>
            <person name="Koutsovoulos G."/>
            <person name="Danchin GJ E."/>
        </authorList>
    </citation>
    <scope>NUCLEOTIDE SEQUENCE [LARGE SCALE GENOMIC DNA]</scope>
</reference>
<keyword evidence="3" id="KW-0732">Signal</keyword>
<keyword evidence="5" id="KW-0720">Serine protease</keyword>
<keyword evidence="7" id="KW-0472">Membrane</keyword>
<keyword evidence="4" id="KW-0378">Hydrolase</keyword>
<evidence type="ECO:0000256" key="2">
    <source>
        <dbReference type="ARBA" id="ARBA00022670"/>
    </source>
</evidence>
<dbReference type="Gene3D" id="1.20.120.980">
    <property type="entry name" value="Serine carboxypeptidase S28, SKS domain"/>
    <property type="match status" value="1"/>
</dbReference>
<evidence type="ECO:0000256" key="5">
    <source>
        <dbReference type="ARBA" id="ARBA00022825"/>
    </source>
</evidence>
<dbReference type="PANTHER" id="PTHR11010">
    <property type="entry name" value="PROTEASE S28 PRO-X CARBOXYPEPTIDASE-RELATED"/>
    <property type="match status" value="1"/>
</dbReference>
<gene>
    <name evidence="8" type="ORF">MENT_LOCUS3805</name>
</gene>
<dbReference type="FunFam" id="1.20.120.980:FF:000007">
    <property type="entry name" value="Predicted protein"/>
    <property type="match status" value="1"/>
</dbReference>
<dbReference type="OrthoDB" id="2130629at2759"/>
<dbReference type="InterPro" id="IPR042269">
    <property type="entry name" value="Ser_carbopepase_S28_SKS"/>
</dbReference>
<evidence type="ECO:0000256" key="4">
    <source>
        <dbReference type="ARBA" id="ARBA00022801"/>
    </source>
</evidence>
<comment type="similarity">
    <text evidence="1">Belongs to the peptidase S28 family.</text>
</comment>
<name>A0A6V7TS48_MELEN</name>
<sequence length="541" mass="62017">MKLKHLNFLIFILFIQIYQTFCLIPIRWHRRDPVSLSKRLPLYGKKQMEYGLTKYKWNEEFYEEMPVDHFSFNDPRKFKLRYLINTDNFKEKNAPIFFYTGNEGSIEGFAENTGFMWDIAPEFGAAIVFAEHRYYGKSYPFGNDSYSSVSNLGYLSSEQALADFAVIITYLKEVRLPHAKKSPVIAFGGSYGGMLTAWMRIKYPHIIDGGIAASAPVFWFGNVPAPPEHSYDDIVTRTFINSGCTLQSLSASFETIRKMADSSNGRKFLNEQFHLSSDSQVKNANDGEELIYAIQSVLETMAMVDYPYPSNFLAPLPAWPVKVACKAFISAQNPEQSALASYKAINLFYNYTGSEKTLCLWGDACAGPFSALGDPDGWPWQACTEMIMPMCSRGPPFDPFNKSCPFRDQQYIKYCLGHFSKIGYNKDLFRPNWAITNYGVEFPTATNIVFSNGWLDPWSGGGWRLTPTFEGSLYSLIVEDGAHHYDLRGEHPDDTQSVKEVRRLEKKHITRWIKEAREKYNQQKRITKDRILYAEIAEKIF</sequence>
<evidence type="ECO:0000256" key="1">
    <source>
        <dbReference type="ARBA" id="ARBA00011079"/>
    </source>
</evidence>
<proteinExistence type="inferred from homology"/>
<dbReference type="Pfam" id="PF05577">
    <property type="entry name" value="Peptidase_S28"/>
    <property type="match status" value="1"/>
</dbReference>
<dbReference type="PANTHER" id="PTHR11010:SF38">
    <property type="entry name" value="LYSOSOMAL PRO-X CARBOXYPEPTIDASE"/>
    <property type="match status" value="1"/>
</dbReference>
<evidence type="ECO:0000313" key="8">
    <source>
        <dbReference type="EMBL" id="CAD2132817.1"/>
    </source>
</evidence>
<dbReference type="InterPro" id="IPR029058">
    <property type="entry name" value="AB_hydrolase_fold"/>
</dbReference>
<dbReference type="GO" id="GO:0070008">
    <property type="term" value="F:serine-type exopeptidase activity"/>
    <property type="evidence" value="ECO:0007669"/>
    <property type="project" value="InterPro"/>
</dbReference>
<keyword evidence="2" id="KW-0645">Protease</keyword>
<dbReference type="InterPro" id="IPR008758">
    <property type="entry name" value="Peptidase_S28"/>
</dbReference>
<dbReference type="GO" id="GO:0008239">
    <property type="term" value="F:dipeptidyl-peptidase activity"/>
    <property type="evidence" value="ECO:0007669"/>
    <property type="project" value="TreeGrafter"/>
</dbReference>
<keyword evidence="7" id="KW-0812">Transmembrane</keyword>
<evidence type="ECO:0000256" key="6">
    <source>
        <dbReference type="ARBA" id="ARBA00023180"/>
    </source>
</evidence>
<dbReference type="Proteomes" id="UP000580250">
    <property type="component" value="Unassembled WGS sequence"/>
</dbReference>
<dbReference type="EMBL" id="CAJEWN010000012">
    <property type="protein sequence ID" value="CAD2132817.1"/>
    <property type="molecule type" value="Genomic_DNA"/>
</dbReference>
<keyword evidence="7" id="KW-1133">Transmembrane helix</keyword>
<protein>
    <submittedName>
        <fullName evidence="8">Uncharacterized protein</fullName>
    </submittedName>
</protein>
<feature type="transmembrane region" description="Helical" evidence="7">
    <location>
        <begin position="6"/>
        <end position="28"/>
    </location>
</feature>
<dbReference type="SUPFAM" id="SSF53474">
    <property type="entry name" value="alpha/beta-Hydrolases"/>
    <property type="match status" value="1"/>
</dbReference>
<dbReference type="GO" id="GO:0006508">
    <property type="term" value="P:proteolysis"/>
    <property type="evidence" value="ECO:0007669"/>
    <property type="project" value="UniProtKB-KW"/>
</dbReference>
<dbReference type="AlphaFoldDB" id="A0A6V7TS48"/>
<dbReference type="Gene3D" id="3.40.50.1820">
    <property type="entry name" value="alpha/beta hydrolase"/>
    <property type="match status" value="1"/>
</dbReference>
<organism evidence="8 9">
    <name type="scientific">Meloidogyne enterolobii</name>
    <name type="common">Root-knot nematode worm</name>
    <name type="synonym">Meloidogyne mayaguensis</name>
    <dbReference type="NCBI Taxonomy" id="390850"/>
    <lineage>
        <taxon>Eukaryota</taxon>
        <taxon>Metazoa</taxon>
        <taxon>Ecdysozoa</taxon>
        <taxon>Nematoda</taxon>
        <taxon>Chromadorea</taxon>
        <taxon>Rhabditida</taxon>
        <taxon>Tylenchina</taxon>
        <taxon>Tylenchomorpha</taxon>
        <taxon>Tylenchoidea</taxon>
        <taxon>Meloidogynidae</taxon>
        <taxon>Meloidogyninae</taxon>
        <taxon>Meloidogyne</taxon>
    </lineage>
</organism>
<evidence type="ECO:0000313" key="9">
    <source>
        <dbReference type="Proteomes" id="UP000580250"/>
    </source>
</evidence>
<comment type="caution">
    <text evidence="8">The sequence shown here is derived from an EMBL/GenBank/DDBJ whole genome shotgun (WGS) entry which is preliminary data.</text>
</comment>
<evidence type="ECO:0000256" key="7">
    <source>
        <dbReference type="SAM" id="Phobius"/>
    </source>
</evidence>
<accession>A0A6V7TS48</accession>